<dbReference type="AlphaFoldDB" id="A0A4Z2INF3"/>
<evidence type="ECO:0000313" key="2">
    <source>
        <dbReference type="EMBL" id="TNN79385.1"/>
    </source>
</evidence>
<sequence>MYVSESSQAAHSSIRTEGGLCWHSRLWSCERLAGMVRTKEASRSSAAASLKSLRIVRTMMSPLEMVKREIESEVKGSVSTVQTNPGVFRPLVSGLAYMFSFAGELQEAQKAGKHLNKCINQIIEKTTEQIGGYLKVHTENWRTKKDEVGSQRAPSASSTSGLLNGQSRERISTKGGAPASIRTWPSGVVTGIIHPGFVEVDCFRMHGAFQAPNMEENYISSQGGAFLSAKRGLAYREPAARTQLRLRLGASSVALCGRASRLSGCPMAFGKGMAGEEAMKILMD</sequence>
<comment type="caution">
    <text evidence="2">The sequence shown here is derived from an EMBL/GenBank/DDBJ whole genome shotgun (WGS) entry which is preliminary data.</text>
</comment>
<feature type="compositionally biased region" description="Polar residues" evidence="1">
    <location>
        <begin position="152"/>
        <end position="166"/>
    </location>
</feature>
<gene>
    <name evidence="2" type="ORF">EYF80_010409</name>
</gene>
<accession>A0A4Z2INF3</accession>
<reference evidence="2 3" key="1">
    <citation type="submission" date="2019-03" db="EMBL/GenBank/DDBJ databases">
        <title>First draft genome of Liparis tanakae, snailfish: a comprehensive survey of snailfish specific genes.</title>
        <authorList>
            <person name="Kim W."/>
            <person name="Song I."/>
            <person name="Jeong J.-H."/>
            <person name="Kim D."/>
            <person name="Kim S."/>
            <person name="Ryu S."/>
            <person name="Song J.Y."/>
            <person name="Lee S.K."/>
        </authorList>
    </citation>
    <scope>NUCLEOTIDE SEQUENCE [LARGE SCALE GENOMIC DNA]</scope>
    <source>
        <tissue evidence="2">Muscle</tissue>
    </source>
</reference>
<dbReference type="Proteomes" id="UP000314294">
    <property type="component" value="Unassembled WGS sequence"/>
</dbReference>
<evidence type="ECO:0000313" key="3">
    <source>
        <dbReference type="Proteomes" id="UP000314294"/>
    </source>
</evidence>
<feature type="region of interest" description="Disordered" evidence="1">
    <location>
        <begin position="144"/>
        <end position="178"/>
    </location>
</feature>
<dbReference type="EMBL" id="SRLO01000065">
    <property type="protein sequence ID" value="TNN79385.1"/>
    <property type="molecule type" value="Genomic_DNA"/>
</dbReference>
<protein>
    <submittedName>
        <fullName evidence="2">Uncharacterized protein</fullName>
    </submittedName>
</protein>
<organism evidence="2 3">
    <name type="scientific">Liparis tanakae</name>
    <name type="common">Tanaka's snailfish</name>
    <dbReference type="NCBI Taxonomy" id="230148"/>
    <lineage>
        <taxon>Eukaryota</taxon>
        <taxon>Metazoa</taxon>
        <taxon>Chordata</taxon>
        <taxon>Craniata</taxon>
        <taxon>Vertebrata</taxon>
        <taxon>Euteleostomi</taxon>
        <taxon>Actinopterygii</taxon>
        <taxon>Neopterygii</taxon>
        <taxon>Teleostei</taxon>
        <taxon>Neoteleostei</taxon>
        <taxon>Acanthomorphata</taxon>
        <taxon>Eupercaria</taxon>
        <taxon>Perciformes</taxon>
        <taxon>Cottioidei</taxon>
        <taxon>Cottales</taxon>
        <taxon>Liparidae</taxon>
        <taxon>Liparis</taxon>
    </lineage>
</organism>
<keyword evidence="3" id="KW-1185">Reference proteome</keyword>
<proteinExistence type="predicted"/>
<name>A0A4Z2INF3_9TELE</name>
<evidence type="ECO:0000256" key="1">
    <source>
        <dbReference type="SAM" id="MobiDB-lite"/>
    </source>
</evidence>